<dbReference type="InterPro" id="IPR045125">
    <property type="entry name" value="Sub1/Tcp4-like"/>
</dbReference>
<dbReference type="GO" id="GO:0003677">
    <property type="term" value="F:DNA binding"/>
    <property type="evidence" value="ECO:0007669"/>
    <property type="project" value="UniProtKB-KW"/>
</dbReference>
<feature type="region of interest" description="Disordered" evidence="7">
    <location>
        <begin position="1"/>
        <end position="42"/>
    </location>
</feature>
<gene>
    <name evidence="8" type="ORF">C2S_14467</name>
</gene>
<evidence type="ECO:0000256" key="1">
    <source>
        <dbReference type="ARBA" id="ARBA00004123"/>
    </source>
</evidence>
<dbReference type="AlphaFoldDB" id="A0A5Q3FVM5"/>
<feature type="region of interest" description="Disordered" evidence="7">
    <location>
        <begin position="137"/>
        <end position="159"/>
    </location>
</feature>
<comment type="subcellular location">
    <subcellularLocation>
        <location evidence="1">Nucleus</location>
    </subcellularLocation>
</comment>
<evidence type="ECO:0000313" key="9">
    <source>
        <dbReference type="Proteomes" id="UP000760494"/>
    </source>
</evidence>
<evidence type="ECO:0000256" key="4">
    <source>
        <dbReference type="ARBA" id="ARBA00023125"/>
    </source>
</evidence>
<comment type="caution">
    <text evidence="8">The sequence shown here is derived from an EMBL/GenBank/DDBJ whole genome shotgun (WGS) entry which is preliminary data.</text>
</comment>
<evidence type="ECO:0000256" key="3">
    <source>
        <dbReference type="ARBA" id="ARBA00023015"/>
    </source>
</evidence>
<dbReference type="PANTHER" id="PTHR13215">
    <property type="entry name" value="RNA POLYMERASE II TRANSCRIPTIONAL COACTIVATOR"/>
    <property type="match status" value="1"/>
</dbReference>
<protein>
    <submittedName>
        <fullName evidence="8">Uncharacterized protein</fullName>
    </submittedName>
</protein>
<dbReference type="SUPFAM" id="SSF54447">
    <property type="entry name" value="ssDNA-binding transcriptional regulator domain"/>
    <property type="match status" value="1"/>
</dbReference>
<dbReference type="GO" id="GO:0003713">
    <property type="term" value="F:transcription coactivator activity"/>
    <property type="evidence" value="ECO:0007669"/>
    <property type="project" value="InterPro"/>
</dbReference>
<evidence type="ECO:0000256" key="7">
    <source>
        <dbReference type="SAM" id="MobiDB-lite"/>
    </source>
</evidence>
<comment type="similarity">
    <text evidence="2">Belongs to the transcriptional coactivator PC4 family.</text>
</comment>
<proteinExistence type="inferred from homology"/>
<dbReference type="GO" id="GO:0005634">
    <property type="term" value="C:nucleus"/>
    <property type="evidence" value="ECO:0007669"/>
    <property type="project" value="UniProtKB-SubCell"/>
</dbReference>
<dbReference type="InterPro" id="IPR009044">
    <property type="entry name" value="ssDNA-bd_transcriptional_reg"/>
</dbReference>
<feature type="compositionally biased region" description="Basic residues" evidence="7">
    <location>
        <begin position="138"/>
        <end position="147"/>
    </location>
</feature>
<keyword evidence="6" id="KW-0539">Nucleus</keyword>
<evidence type="ECO:0000256" key="5">
    <source>
        <dbReference type="ARBA" id="ARBA00023163"/>
    </source>
</evidence>
<reference evidence="8" key="1">
    <citation type="submission" date="2019-05" db="EMBL/GenBank/DDBJ databases">
        <authorList>
            <person name="Piombo E."/>
        </authorList>
    </citation>
    <scope>NUCLEOTIDE SEQUENCE</scope>
    <source>
        <strain evidence="8">C2S</strain>
    </source>
</reference>
<dbReference type="GO" id="GO:0060261">
    <property type="term" value="P:positive regulation of transcription initiation by RNA polymerase II"/>
    <property type="evidence" value="ECO:0007669"/>
    <property type="project" value="InterPro"/>
</dbReference>
<evidence type="ECO:0000313" key="8">
    <source>
        <dbReference type="EMBL" id="VTT60841.1"/>
    </source>
</evidence>
<keyword evidence="3" id="KW-0805">Transcription regulation</keyword>
<dbReference type="EMBL" id="CABFJX010000049">
    <property type="protein sequence ID" value="VTT60841.1"/>
    <property type="molecule type" value="Genomic_DNA"/>
</dbReference>
<accession>A0A5Q3FVM5</accession>
<name>A0A5Q3FVM5_FUSFU</name>
<keyword evidence="4" id="KW-0238">DNA-binding</keyword>
<evidence type="ECO:0000256" key="2">
    <source>
        <dbReference type="ARBA" id="ARBA00009001"/>
    </source>
</evidence>
<dbReference type="Proteomes" id="UP000760494">
    <property type="component" value="Unassembled WGS sequence"/>
</dbReference>
<evidence type="ECO:0000256" key="6">
    <source>
        <dbReference type="ARBA" id="ARBA00023242"/>
    </source>
</evidence>
<keyword evidence="5" id="KW-0804">Transcription</keyword>
<organism evidence="8 9">
    <name type="scientific">Fusarium fujikuroi</name>
    <name type="common">Bakanae and foot rot disease fungus</name>
    <name type="synonym">Gibberella fujikuroi</name>
    <dbReference type="NCBI Taxonomy" id="5127"/>
    <lineage>
        <taxon>Eukaryota</taxon>
        <taxon>Fungi</taxon>
        <taxon>Dikarya</taxon>
        <taxon>Ascomycota</taxon>
        <taxon>Pezizomycotina</taxon>
        <taxon>Sordariomycetes</taxon>
        <taxon>Hypocreomycetidae</taxon>
        <taxon>Hypocreales</taxon>
        <taxon>Nectriaceae</taxon>
        <taxon>Fusarium</taxon>
        <taxon>Fusarium fujikuroi species complex</taxon>
    </lineage>
</organism>
<sequence length="159" mass="17388">MARTSAAKKRAADSDSELETVSKRVKSGTLVESDGKDDDGNPFWEVHEFEASTVGLLSNKRRVGVSDFSKKTFVNIREFYDKDGKSLPGKKGISLSIEQYNAFLKAVPQINAVLRAKGLVVEGDVADEPETALIPAAKAKKERKKSPKANIETTSEEED</sequence>
<dbReference type="Pfam" id="PF02229">
    <property type="entry name" value="PC4"/>
    <property type="match status" value="1"/>
</dbReference>
<dbReference type="InterPro" id="IPR003173">
    <property type="entry name" value="PC4_C"/>
</dbReference>
<dbReference type="Gene3D" id="2.30.31.10">
    <property type="entry name" value="Transcriptional Coactivator Pc4, Chain A"/>
    <property type="match status" value="1"/>
</dbReference>